<reference evidence="4 5" key="1">
    <citation type="journal article" date="2017" name="Int. J. Syst. Evol. Microbiol.">
        <title>Bacillus notoginsengisoli sp. nov., a novel bacterium isolated from the rhizosphere of Panax notoginseng.</title>
        <authorList>
            <person name="Zhang M.Y."/>
            <person name="Cheng J."/>
            <person name="Cai Y."/>
            <person name="Zhang T.Y."/>
            <person name="Wu Y.Y."/>
            <person name="Manikprabhu D."/>
            <person name="Li W.J."/>
            <person name="Zhang Y.X."/>
        </authorList>
    </citation>
    <scope>NUCLEOTIDE SEQUENCE [LARGE SCALE GENOMIC DNA]</scope>
    <source>
        <strain evidence="4 5">JCM 30743</strain>
    </source>
</reference>
<protein>
    <submittedName>
        <fullName evidence="4">Hsp20/alpha crystallin family protein</fullName>
    </submittedName>
</protein>
<evidence type="ECO:0000256" key="1">
    <source>
        <dbReference type="PROSITE-ProRule" id="PRU00285"/>
    </source>
</evidence>
<gene>
    <name evidence="4" type="ORF">D1B31_18965</name>
</gene>
<feature type="domain" description="SHSP" evidence="3">
    <location>
        <begin position="49"/>
        <end position="156"/>
    </location>
</feature>
<dbReference type="InterPro" id="IPR002068">
    <property type="entry name" value="A-crystallin/Hsp20_dom"/>
</dbReference>
<evidence type="ECO:0000313" key="5">
    <source>
        <dbReference type="Proteomes" id="UP000284416"/>
    </source>
</evidence>
<accession>A0A417YPG9</accession>
<evidence type="ECO:0000259" key="3">
    <source>
        <dbReference type="PROSITE" id="PS01031"/>
    </source>
</evidence>
<dbReference type="SUPFAM" id="SSF49764">
    <property type="entry name" value="HSP20-like chaperones"/>
    <property type="match status" value="1"/>
</dbReference>
<dbReference type="CDD" id="cd06464">
    <property type="entry name" value="ACD_sHsps-like"/>
    <property type="match status" value="1"/>
</dbReference>
<comment type="similarity">
    <text evidence="1 2">Belongs to the small heat shock protein (HSP20) family.</text>
</comment>
<dbReference type="RefSeq" id="WP_118923366.1">
    <property type="nucleotide sequence ID" value="NZ_QWEG01000013.1"/>
</dbReference>
<dbReference type="AlphaFoldDB" id="A0A417YPG9"/>
<evidence type="ECO:0000313" key="4">
    <source>
        <dbReference type="EMBL" id="RHW35724.1"/>
    </source>
</evidence>
<proteinExistence type="inferred from homology"/>
<dbReference type="PANTHER" id="PTHR11527">
    <property type="entry name" value="HEAT-SHOCK PROTEIN 20 FAMILY MEMBER"/>
    <property type="match status" value="1"/>
</dbReference>
<dbReference type="Pfam" id="PF00011">
    <property type="entry name" value="HSP20"/>
    <property type="match status" value="1"/>
</dbReference>
<dbReference type="PROSITE" id="PS01031">
    <property type="entry name" value="SHSP"/>
    <property type="match status" value="1"/>
</dbReference>
<dbReference type="InterPro" id="IPR031107">
    <property type="entry name" value="Small_HSP"/>
</dbReference>
<organism evidence="4 5">
    <name type="scientific">Neobacillus notoginsengisoli</name>
    <dbReference type="NCBI Taxonomy" id="1578198"/>
    <lineage>
        <taxon>Bacteria</taxon>
        <taxon>Bacillati</taxon>
        <taxon>Bacillota</taxon>
        <taxon>Bacilli</taxon>
        <taxon>Bacillales</taxon>
        <taxon>Bacillaceae</taxon>
        <taxon>Neobacillus</taxon>
    </lineage>
</organism>
<sequence>MDADKLKKWMELAQKVQGGTFWGQIFDDEFVKENMNSNSVFSGFSEMGFDRDKTFPAVDIYESETHIYLVAALPGIQREEVFVSLQGDRLVIKGKITSPFSELKEVQKEMRYGEFERNISLPRLAKDNKLEASFQNGILMIVYEIHGLPEESIPIK</sequence>
<name>A0A417YPG9_9BACI</name>
<dbReference type="InterPro" id="IPR008978">
    <property type="entry name" value="HSP20-like_chaperone"/>
</dbReference>
<evidence type="ECO:0000256" key="2">
    <source>
        <dbReference type="RuleBase" id="RU003616"/>
    </source>
</evidence>
<dbReference type="Gene3D" id="2.60.40.790">
    <property type="match status" value="1"/>
</dbReference>
<dbReference type="EMBL" id="QWEG01000013">
    <property type="protein sequence ID" value="RHW35724.1"/>
    <property type="molecule type" value="Genomic_DNA"/>
</dbReference>
<comment type="caution">
    <text evidence="4">The sequence shown here is derived from an EMBL/GenBank/DDBJ whole genome shotgun (WGS) entry which is preliminary data.</text>
</comment>
<dbReference type="OrthoDB" id="9811615at2"/>
<keyword evidence="5" id="KW-1185">Reference proteome</keyword>
<dbReference type="Proteomes" id="UP000284416">
    <property type="component" value="Unassembled WGS sequence"/>
</dbReference>